<organism evidence="3">
    <name type="scientific">uncultured Rubrobacteraceae bacterium</name>
    <dbReference type="NCBI Taxonomy" id="349277"/>
    <lineage>
        <taxon>Bacteria</taxon>
        <taxon>Bacillati</taxon>
        <taxon>Actinomycetota</taxon>
        <taxon>Rubrobacteria</taxon>
        <taxon>Rubrobacterales</taxon>
        <taxon>Rubrobacteraceae</taxon>
        <taxon>environmental samples</taxon>
    </lineage>
</organism>
<dbReference type="Gene3D" id="3.40.720.10">
    <property type="entry name" value="Alkaline Phosphatase, subunit A"/>
    <property type="match status" value="1"/>
</dbReference>
<dbReference type="CDD" id="cd16147">
    <property type="entry name" value="G6S"/>
    <property type="match status" value="1"/>
</dbReference>
<dbReference type="SUPFAM" id="SSF53649">
    <property type="entry name" value="Alkaline phosphatase-like"/>
    <property type="match status" value="1"/>
</dbReference>
<accession>A0A6J4U2S9</accession>
<gene>
    <name evidence="3" type="ORF">AVDCRST_MAG05-5164</name>
</gene>
<evidence type="ECO:0000259" key="2">
    <source>
        <dbReference type="Pfam" id="PF00884"/>
    </source>
</evidence>
<dbReference type="Pfam" id="PF00884">
    <property type="entry name" value="Sulfatase"/>
    <property type="match status" value="1"/>
</dbReference>
<dbReference type="PANTHER" id="PTHR43108:SF8">
    <property type="entry name" value="SD21168P"/>
    <property type="match status" value="1"/>
</dbReference>
<dbReference type="AlphaFoldDB" id="A0A6J4U2S9"/>
<feature type="non-terminal residue" evidence="3">
    <location>
        <position position="1"/>
    </location>
</feature>
<evidence type="ECO:0000313" key="3">
    <source>
        <dbReference type="EMBL" id="CAA9538843.1"/>
    </source>
</evidence>
<sequence>ETHVPPGWDEWYGISGNFLSSTLNENGHMVNYDPDQYHTDDVLAGKASDYIERTAGADPPFFATDRPFLMWLGTKAPHQPATPAPRHEDTLEDVELPRPPSFNEKDVRDKPRWVQDNPPLSPDQVAYMDELHRKRLQSMMAVDDMVGDLFDALRESGELDNTYVFFTSDNGFHLGQHRLGAGKWTAYEEDIRVPLVVRGPGVPEGEKLPHMVLNNDLAPTFADLAGTDPPKFVDGRSLAPLLDETPTPEEEWRQRFLVEAVAERDSVPRPPFVNESQVRPLLTGDPLPRDWRLTSAGRADSSEEWGRPWLKALRTEDHLFVEYKTGEHELYDLQKDPYQLDNLYDRAPEGLLKRLNSQLDSLRQCEAQDCRTAEAAE</sequence>
<evidence type="ECO:0000256" key="1">
    <source>
        <dbReference type="SAM" id="MobiDB-lite"/>
    </source>
</evidence>
<reference evidence="3" key="1">
    <citation type="submission" date="2020-02" db="EMBL/GenBank/DDBJ databases">
        <authorList>
            <person name="Meier V. D."/>
        </authorList>
    </citation>
    <scope>NUCLEOTIDE SEQUENCE</scope>
    <source>
        <strain evidence="3">AVDCRST_MAG05</strain>
    </source>
</reference>
<dbReference type="InterPro" id="IPR000917">
    <property type="entry name" value="Sulfatase_N"/>
</dbReference>
<dbReference type="PANTHER" id="PTHR43108">
    <property type="entry name" value="N-ACETYLGLUCOSAMINE-6-SULFATASE FAMILY MEMBER"/>
    <property type="match status" value="1"/>
</dbReference>
<protein>
    <submittedName>
        <fullName evidence="3">Sulfatase</fullName>
    </submittedName>
</protein>
<proteinExistence type="predicted"/>
<dbReference type="EMBL" id="CADCVM010000548">
    <property type="protein sequence ID" value="CAA9538843.1"/>
    <property type="molecule type" value="Genomic_DNA"/>
</dbReference>
<feature type="region of interest" description="Disordered" evidence="1">
    <location>
        <begin position="76"/>
        <end position="121"/>
    </location>
</feature>
<feature type="compositionally biased region" description="Basic and acidic residues" evidence="1">
    <location>
        <begin position="103"/>
        <end position="113"/>
    </location>
</feature>
<dbReference type="InterPro" id="IPR017850">
    <property type="entry name" value="Alkaline_phosphatase_core_sf"/>
</dbReference>
<feature type="domain" description="Sulfatase N-terminal" evidence="2">
    <location>
        <begin position="31"/>
        <end position="226"/>
    </location>
</feature>
<name>A0A6J4U2S9_9ACTN</name>